<evidence type="ECO:0000313" key="2">
    <source>
        <dbReference type="EMBL" id="RKR94535.1"/>
    </source>
</evidence>
<gene>
    <name evidence="2" type="ORF">DFJ75_1331</name>
</gene>
<comment type="caution">
    <text evidence="2">The sequence shown here is derived from an EMBL/GenBank/DDBJ whole genome shotgun (WGS) entry which is preliminary data.</text>
</comment>
<dbReference type="EMBL" id="RBKV01000001">
    <property type="protein sequence ID" value="RKR94535.1"/>
    <property type="molecule type" value="Genomic_DNA"/>
</dbReference>
<dbReference type="AlphaFoldDB" id="A0A495K180"/>
<sequence length="209" mass="22419">MTTTTLGPATELAPTSDSSSPAHEGPFACSRPMGESHSSTAEVVDGAILRVTAAPRYEPEPVDPSQPRVIPLGRPAPLRRSPVPVVLDGVDLEIRQFAIGAIKLVLEVMNRRRPVTQLSAVAIPHIADQFRTLLSSGTDRGGPPAALLRLHTQSIRPDVAEITVVYGRGDRVFAMGARVERRRVVMRAAEPGGARRRTQRCLLTAVTVG</sequence>
<reference evidence="2 3" key="1">
    <citation type="submission" date="2018-10" db="EMBL/GenBank/DDBJ databases">
        <title>Sequencing the genomes of 1000 actinobacteria strains.</title>
        <authorList>
            <person name="Klenk H.-P."/>
        </authorList>
    </citation>
    <scope>NUCLEOTIDE SEQUENCE [LARGE SCALE GENOMIC DNA]</scope>
    <source>
        <strain evidence="2 3">DSM 44343</strain>
    </source>
</reference>
<evidence type="ECO:0000313" key="3">
    <source>
        <dbReference type="Proteomes" id="UP000274762"/>
    </source>
</evidence>
<name>A0A495K180_WILMA</name>
<evidence type="ECO:0000256" key="1">
    <source>
        <dbReference type="SAM" id="MobiDB-lite"/>
    </source>
</evidence>
<feature type="compositionally biased region" description="Polar residues" evidence="1">
    <location>
        <begin position="1"/>
        <end position="21"/>
    </location>
</feature>
<dbReference type="RefSeq" id="WP_415668958.1">
    <property type="nucleotide sequence ID" value="NZ_CBCRXS010000009.1"/>
</dbReference>
<dbReference type="Pfam" id="PF20060">
    <property type="entry name" value="DUF6459"/>
    <property type="match status" value="1"/>
</dbReference>
<feature type="region of interest" description="Disordered" evidence="1">
    <location>
        <begin position="1"/>
        <end position="40"/>
    </location>
</feature>
<proteinExistence type="predicted"/>
<dbReference type="Proteomes" id="UP000274762">
    <property type="component" value="Unassembled WGS sequence"/>
</dbReference>
<accession>A0A495K180</accession>
<dbReference type="InterPro" id="IPR045596">
    <property type="entry name" value="DUF6459"/>
</dbReference>
<organism evidence="2 3">
    <name type="scientific">Williamsia marianensis</name>
    <dbReference type="NCBI Taxonomy" id="85044"/>
    <lineage>
        <taxon>Bacteria</taxon>
        <taxon>Bacillati</taxon>
        <taxon>Actinomycetota</taxon>
        <taxon>Actinomycetes</taxon>
        <taxon>Mycobacteriales</taxon>
        <taxon>Nocardiaceae</taxon>
        <taxon>Williamsia</taxon>
    </lineage>
</organism>
<protein>
    <submittedName>
        <fullName evidence="2">Uncharacterized protein</fullName>
    </submittedName>
</protein>